<dbReference type="InterPro" id="IPR004838">
    <property type="entry name" value="NHTrfase_class1_PyrdxlP-BS"/>
</dbReference>
<dbReference type="AlphaFoldDB" id="A0A2A4WY17"/>
<comment type="cofactor">
    <cofactor evidence="5">
        <name>pyridoxal 5'-phosphate</name>
        <dbReference type="ChEBI" id="CHEBI:597326"/>
    </cofactor>
</comment>
<dbReference type="InterPro" id="IPR050106">
    <property type="entry name" value="HistidinolP_aminotransfase"/>
</dbReference>
<dbReference type="GO" id="GO:0008483">
    <property type="term" value="F:transaminase activity"/>
    <property type="evidence" value="ECO:0007669"/>
    <property type="project" value="UniProtKB-KW"/>
</dbReference>
<sequence length="382" mass="41205">MKMTRRGFVGTIGLGSAAGLLSSAGLTNRNANAASSYEGDPAYDGGIMQLNQNESARGPGPKTMEAIRSHVTKRLGRGYAPDHVNELQATLAEGYGISTDNVILATGSGPLLRGAARAFCSENKPLVTAGPTYTTAEQTARQMGVEIRSVVVDSSDMGINLDGMAEAAVGAGLVYFCNPNNPTGTVHSPEAVESFIRRVQRESPNTKMLIDEAYINYAADEVMQTALPLALEFENVFITRSFSKAHGMAGLRVGYALGQEQTLDAVSGAWGMGDVNMLSAIAAITAFKDKEHIDWERQENAEIRAFVVAAFNDMGYEVANSHTNHIFVNLGKPAKEFRDACLENKILVGRDFPPFEQTHCRISMGSREEMQKAVEVFRKVLA</sequence>
<accession>A0A2A4WY17</accession>
<organism evidence="7 8">
    <name type="scientific">SAR86 cluster bacterium</name>
    <dbReference type="NCBI Taxonomy" id="2030880"/>
    <lineage>
        <taxon>Bacteria</taxon>
        <taxon>Pseudomonadati</taxon>
        <taxon>Pseudomonadota</taxon>
        <taxon>Gammaproteobacteria</taxon>
        <taxon>SAR86 cluster</taxon>
    </lineage>
</organism>
<evidence type="ECO:0000313" key="7">
    <source>
        <dbReference type="EMBL" id="PCI75352.1"/>
    </source>
</evidence>
<keyword evidence="3 5" id="KW-0808">Transferase</keyword>
<evidence type="ECO:0000313" key="8">
    <source>
        <dbReference type="Proteomes" id="UP000218767"/>
    </source>
</evidence>
<feature type="domain" description="Aminotransferase class I/classII large" evidence="6">
    <location>
        <begin position="47"/>
        <end position="376"/>
    </location>
</feature>
<dbReference type="EMBL" id="NVUL01000077">
    <property type="protein sequence ID" value="PCI75352.1"/>
    <property type="molecule type" value="Genomic_DNA"/>
</dbReference>
<dbReference type="Gene3D" id="3.90.1150.10">
    <property type="entry name" value="Aspartate Aminotransferase, domain 1"/>
    <property type="match status" value="1"/>
</dbReference>
<proteinExistence type="inferred from homology"/>
<evidence type="ECO:0000256" key="2">
    <source>
        <dbReference type="ARBA" id="ARBA00022576"/>
    </source>
</evidence>
<dbReference type="InterPro" id="IPR015424">
    <property type="entry name" value="PyrdxlP-dep_Trfase"/>
</dbReference>
<keyword evidence="2 5" id="KW-0032">Aminotransferase</keyword>
<keyword evidence="4" id="KW-0663">Pyridoxal phosphate</keyword>
<dbReference type="Pfam" id="PF00155">
    <property type="entry name" value="Aminotran_1_2"/>
    <property type="match status" value="1"/>
</dbReference>
<dbReference type="InterPro" id="IPR006311">
    <property type="entry name" value="TAT_signal"/>
</dbReference>
<dbReference type="CDD" id="cd00609">
    <property type="entry name" value="AAT_like"/>
    <property type="match status" value="1"/>
</dbReference>
<evidence type="ECO:0000256" key="5">
    <source>
        <dbReference type="RuleBase" id="RU000481"/>
    </source>
</evidence>
<dbReference type="Gene3D" id="3.40.640.10">
    <property type="entry name" value="Type I PLP-dependent aspartate aminotransferase-like (Major domain)"/>
    <property type="match status" value="1"/>
</dbReference>
<name>A0A2A4WY17_9GAMM</name>
<dbReference type="Proteomes" id="UP000218767">
    <property type="component" value="Unassembled WGS sequence"/>
</dbReference>
<gene>
    <name evidence="7" type="ORF">COB20_13180</name>
</gene>
<evidence type="ECO:0000259" key="6">
    <source>
        <dbReference type="Pfam" id="PF00155"/>
    </source>
</evidence>
<evidence type="ECO:0000256" key="1">
    <source>
        <dbReference type="ARBA" id="ARBA00007970"/>
    </source>
</evidence>
<dbReference type="InterPro" id="IPR004839">
    <property type="entry name" value="Aminotransferase_I/II_large"/>
</dbReference>
<evidence type="ECO:0000256" key="3">
    <source>
        <dbReference type="ARBA" id="ARBA00022679"/>
    </source>
</evidence>
<dbReference type="InterPro" id="IPR015421">
    <property type="entry name" value="PyrdxlP-dep_Trfase_major"/>
</dbReference>
<evidence type="ECO:0000256" key="4">
    <source>
        <dbReference type="ARBA" id="ARBA00022898"/>
    </source>
</evidence>
<dbReference type="PROSITE" id="PS00105">
    <property type="entry name" value="AA_TRANSFER_CLASS_1"/>
    <property type="match status" value="1"/>
</dbReference>
<dbReference type="GO" id="GO:0030170">
    <property type="term" value="F:pyridoxal phosphate binding"/>
    <property type="evidence" value="ECO:0007669"/>
    <property type="project" value="InterPro"/>
</dbReference>
<dbReference type="EC" id="2.6.1.-" evidence="5"/>
<dbReference type="SUPFAM" id="SSF53383">
    <property type="entry name" value="PLP-dependent transferases"/>
    <property type="match status" value="1"/>
</dbReference>
<comment type="similarity">
    <text evidence="1">Belongs to the class-II pyridoxal-phosphate-dependent aminotransferase family. Histidinol-phosphate aminotransferase subfamily.</text>
</comment>
<dbReference type="PANTHER" id="PTHR43643:SF3">
    <property type="entry name" value="HISTIDINOL-PHOSPHATE AMINOTRANSFERASE"/>
    <property type="match status" value="1"/>
</dbReference>
<comment type="similarity">
    <text evidence="5">Belongs to the class-I pyridoxal-phosphate-dependent aminotransferase family.</text>
</comment>
<dbReference type="InterPro" id="IPR015422">
    <property type="entry name" value="PyrdxlP-dep_Trfase_small"/>
</dbReference>
<comment type="caution">
    <text evidence="7">The sequence shown here is derived from an EMBL/GenBank/DDBJ whole genome shotgun (WGS) entry which is preliminary data.</text>
</comment>
<protein>
    <recommendedName>
        <fullName evidence="5">Aminotransferase</fullName>
        <ecNumber evidence="5">2.6.1.-</ecNumber>
    </recommendedName>
</protein>
<dbReference type="PROSITE" id="PS51318">
    <property type="entry name" value="TAT"/>
    <property type="match status" value="1"/>
</dbReference>
<dbReference type="PANTHER" id="PTHR43643">
    <property type="entry name" value="HISTIDINOL-PHOSPHATE AMINOTRANSFERASE 2"/>
    <property type="match status" value="1"/>
</dbReference>
<reference evidence="8" key="1">
    <citation type="submission" date="2017-08" db="EMBL/GenBank/DDBJ databases">
        <title>A dynamic microbial community with high functional redundancy inhabits the cold, oxic subseafloor aquifer.</title>
        <authorList>
            <person name="Tully B.J."/>
            <person name="Wheat C.G."/>
            <person name="Glazer B.T."/>
            <person name="Huber J.A."/>
        </authorList>
    </citation>
    <scope>NUCLEOTIDE SEQUENCE [LARGE SCALE GENOMIC DNA]</scope>
</reference>